<dbReference type="PANTHER" id="PTHR30469:SF12">
    <property type="entry name" value="MULTIDRUG RESISTANCE PROTEIN MDTA"/>
    <property type="match status" value="1"/>
</dbReference>
<evidence type="ECO:0000313" key="10">
    <source>
        <dbReference type="Proteomes" id="UP000193978"/>
    </source>
</evidence>
<dbReference type="AlphaFoldDB" id="A0A1W6MV98"/>
<keyword evidence="6" id="KW-0472">Membrane</keyword>
<evidence type="ECO:0000313" key="9">
    <source>
        <dbReference type="EMBL" id="ARN81521.1"/>
    </source>
</evidence>
<dbReference type="InterPro" id="IPR058624">
    <property type="entry name" value="MdtA-like_HH"/>
</dbReference>
<dbReference type="Pfam" id="PF25967">
    <property type="entry name" value="RND-MFP_C"/>
    <property type="match status" value="1"/>
</dbReference>
<dbReference type="InterPro" id="IPR006143">
    <property type="entry name" value="RND_pump_MFP"/>
</dbReference>
<comment type="similarity">
    <text evidence="2">Belongs to the membrane fusion protein (MFP) (TC 8.A.1) family.</text>
</comment>
<dbReference type="SUPFAM" id="SSF111369">
    <property type="entry name" value="HlyD-like secretion proteins"/>
    <property type="match status" value="1"/>
</dbReference>
<dbReference type="NCBIfam" id="TIGR01730">
    <property type="entry name" value="RND_mfp"/>
    <property type="match status" value="1"/>
</dbReference>
<keyword evidence="3" id="KW-0813">Transport</keyword>
<dbReference type="Gene3D" id="2.40.50.100">
    <property type="match status" value="1"/>
</dbReference>
<dbReference type="GO" id="GO:1990281">
    <property type="term" value="C:efflux pump complex"/>
    <property type="evidence" value="ECO:0007669"/>
    <property type="project" value="TreeGrafter"/>
</dbReference>
<keyword evidence="4" id="KW-1003">Cell membrane</keyword>
<proteinExistence type="inferred from homology"/>
<feature type="region of interest" description="Disordered" evidence="7">
    <location>
        <begin position="384"/>
        <end position="473"/>
    </location>
</feature>
<feature type="domain" description="Cyclic nucleotide-binding" evidence="8">
    <location>
        <begin position="317"/>
        <end position="373"/>
    </location>
</feature>
<dbReference type="KEGG" id="mbry:B1812_11060"/>
<dbReference type="Gene3D" id="2.40.420.20">
    <property type="match status" value="1"/>
</dbReference>
<dbReference type="Pfam" id="PF25944">
    <property type="entry name" value="Beta-barrel_RND"/>
    <property type="match status" value="1"/>
</dbReference>
<dbReference type="OrthoDB" id="9783047at2"/>
<reference evidence="9 10" key="1">
    <citation type="submission" date="2017-02" db="EMBL/GenBank/DDBJ databases">
        <authorList>
            <person name="Peterson S.W."/>
        </authorList>
    </citation>
    <scope>NUCLEOTIDE SEQUENCE [LARGE SCALE GENOMIC DNA]</scope>
    <source>
        <strain evidence="9 10">S285</strain>
    </source>
</reference>
<organism evidence="9 10">
    <name type="scientific">Methylocystis bryophila</name>
    <dbReference type="NCBI Taxonomy" id="655015"/>
    <lineage>
        <taxon>Bacteria</taxon>
        <taxon>Pseudomonadati</taxon>
        <taxon>Pseudomonadota</taxon>
        <taxon>Alphaproteobacteria</taxon>
        <taxon>Hyphomicrobiales</taxon>
        <taxon>Methylocystaceae</taxon>
        <taxon>Methylocystis</taxon>
    </lineage>
</organism>
<protein>
    <recommendedName>
        <fullName evidence="8">Cyclic nucleotide-binding domain-containing protein</fullName>
    </recommendedName>
</protein>
<dbReference type="PROSITE" id="PS50042">
    <property type="entry name" value="CNMP_BINDING_3"/>
    <property type="match status" value="1"/>
</dbReference>
<gene>
    <name evidence="9" type="ORF">B1812_11060</name>
</gene>
<keyword evidence="5" id="KW-0997">Cell inner membrane</keyword>
<dbReference type="RefSeq" id="WP_085771634.1">
    <property type="nucleotide sequence ID" value="NZ_AP027149.1"/>
</dbReference>
<dbReference type="Proteomes" id="UP000193978">
    <property type="component" value="Chromosome"/>
</dbReference>
<dbReference type="Pfam" id="PF25876">
    <property type="entry name" value="HH_MFP_RND"/>
    <property type="match status" value="1"/>
</dbReference>
<evidence type="ECO:0000256" key="2">
    <source>
        <dbReference type="ARBA" id="ARBA00009477"/>
    </source>
</evidence>
<dbReference type="STRING" id="655015.B1812_11060"/>
<dbReference type="PANTHER" id="PTHR30469">
    <property type="entry name" value="MULTIDRUG RESISTANCE PROTEIN MDTA"/>
    <property type="match status" value="1"/>
</dbReference>
<evidence type="ECO:0000259" key="8">
    <source>
        <dbReference type="PROSITE" id="PS50042"/>
    </source>
</evidence>
<evidence type="ECO:0000256" key="1">
    <source>
        <dbReference type="ARBA" id="ARBA00004236"/>
    </source>
</evidence>
<evidence type="ECO:0000256" key="7">
    <source>
        <dbReference type="SAM" id="MobiDB-lite"/>
    </source>
</evidence>
<evidence type="ECO:0000256" key="6">
    <source>
        <dbReference type="ARBA" id="ARBA00023136"/>
    </source>
</evidence>
<dbReference type="InterPro" id="IPR058627">
    <property type="entry name" value="MdtA-like_C"/>
</dbReference>
<keyword evidence="10" id="KW-1185">Reference proteome</keyword>
<accession>A0A1W6MV98</accession>
<dbReference type="EMBL" id="CP019948">
    <property type="protein sequence ID" value="ARN81521.1"/>
    <property type="molecule type" value="Genomic_DNA"/>
</dbReference>
<dbReference type="InterPro" id="IPR058626">
    <property type="entry name" value="MdtA-like_b-barrel"/>
</dbReference>
<sequence length="473" mass="49728">MIAISRKTILIGLCICAVAGAGYWWAGRYGDDASPGGGGKGKRLGQEVPVRRAVARAEDVPVTIDAIGTVQALNTATIRTQVDGRLTALHVTEGEDVRKGEIVAEIEPNLYQAQYDQAVAKKAQDEANLANARIDLVRYEKLAASNYGSQQQFMTQKFLVAQLEALVKTDQALIDSARTTLGYCKIPSPIEGRVGIRNVDVGNILHASDQLGILNVTQLKPIYVVFVIPQEKLLSVQNAVARGSKKVTALGPDNQTEIDPGHPGEVTAIDNQIDQTTGTAKIKATFANQSLRLWPGQFVNVRMVVDTLKNAVVVPATAIRPGPSGPYVYLLTNGDVAITKNVKVGQQDENIAVVASGLKAGDTVLTSGFGRLADGAKVRVVSDEPPVAEAPGEKQASDNAGQNSGGLAPARGERRRHRESGGGANGISRGQEGGALRPDGAGATAPAAPPPLPKPEDNLKRSEPAQAAGPPRP</sequence>
<dbReference type="InterPro" id="IPR058625">
    <property type="entry name" value="MdtA-like_BSH"/>
</dbReference>
<feature type="compositionally biased region" description="Basic and acidic residues" evidence="7">
    <location>
        <begin position="454"/>
        <end position="463"/>
    </location>
</feature>
<name>A0A1W6MV98_9HYPH</name>
<dbReference type="GO" id="GO:0015562">
    <property type="term" value="F:efflux transmembrane transporter activity"/>
    <property type="evidence" value="ECO:0007669"/>
    <property type="project" value="TreeGrafter"/>
</dbReference>
<dbReference type="Pfam" id="PF25917">
    <property type="entry name" value="BSH_RND"/>
    <property type="match status" value="1"/>
</dbReference>
<dbReference type="InterPro" id="IPR000595">
    <property type="entry name" value="cNMP-bd_dom"/>
</dbReference>
<comment type="subcellular location">
    <subcellularLocation>
        <location evidence="1">Cell membrane</location>
    </subcellularLocation>
</comment>
<evidence type="ECO:0000256" key="3">
    <source>
        <dbReference type="ARBA" id="ARBA00022448"/>
    </source>
</evidence>
<dbReference type="Gene3D" id="2.40.30.170">
    <property type="match status" value="1"/>
</dbReference>
<evidence type="ECO:0000256" key="4">
    <source>
        <dbReference type="ARBA" id="ARBA00022475"/>
    </source>
</evidence>
<dbReference type="Gene3D" id="1.10.287.470">
    <property type="entry name" value="Helix hairpin bin"/>
    <property type="match status" value="1"/>
</dbReference>
<evidence type="ECO:0000256" key="5">
    <source>
        <dbReference type="ARBA" id="ARBA00022519"/>
    </source>
</evidence>